<dbReference type="AlphaFoldDB" id="C6H1H1"/>
<dbReference type="SUPFAM" id="SSF53335">
    <property type="entry name" value="S-adenosyl-L-methionine-dependent methyltransferases"/>
    <property type="match status" value="1"/>
</dbReference>
<dbReference type="OMA" id="HCVYGQK"/>
<dbReference type="HOGENOM" id="CLU_010595_7_1_1"/>
<reference evidence="2" key="1">
    <citation type="submission" date="2009-05" db="EMBL/GenBank/DDBJ databases">
        <title>The genome sequence of Ajellomyces capsulatus strain H143.</title>
        <authorList>
            <person name="Champion M."/>
            <person name="Cuomo C.A."/>
            <person name="Ma L.-J."/>
            <person name="Henn M.R."/>
            <person name="Sil A."/>
            <person name="Goldman B."/>
            <person name="Young S.K."/>
            <person name="Kodira C.D."/>
            <person name="Zeng Q."/>
            <person name="Koehrsen M."/>
            <person name="Alvarado L."/>
            <person name="Berlin A.M."/>
            <person name="Borenstein D."/>
            <person name="Chen Z."/>
            <person name="Engels R."/>
            <person name="Freedman E."/>
            <person name="Gellesch M."/>
            <person name="Goldberg J."/>
            <person name="Griggs A."/>
            <person name="Gujja S."/>
            <person name="Heiman D.I."/>
            <person name="Hepburn T.A."/>
            <person name="Howarth C."/>
            <person name="Jen D."/>
            <person name="Larson L."/>
            <person name="Lewis B."/>
            <person name="Mehta T."/>
            <person name="Park D."/>
            <person name="Pearson M."/>
            <person name="Roberts A."/>
            <person name="Saif S."/>
            <person name="Shea T.D."/>
            <person name="Shenoy N."/>
            <person name="Sisk P."/>
            <person name="Stolte C."/>
            <person name="Sykes S."/>
            <person name="Walk T."/>
            <person name="White J."/>
            <person name="Yandava C."/>
            <person name="Klein B."/>
            <person name="McEwen J.G."/>
            <person name="Puccia R."/>
            <person name="Goldman G.H."/>
            <person name="Felipe M.S."/>
            <person name="Nino-Vega G."/>
            <person name="San-Blas G."/>
            <person name="Taylor J.W."/>
            <person name="Mendoza L."/>
            <person name="Galagan J.E."/>
            <person name="Nusbaum C."/>
            <person name="Birren B.W."/>
        </authorList>
    </citation>
    <scope>NUCLEOTIDE SEQUENCE [LARGE SCALE GENOMIC DNA]</scope>
    <source>
        <strain evidence="2">H143</strain>
    </source>
</reference>
<dbReference type="GO" id="GO:0032259">
    <property type="term" value="P:methylation"/>
    <property type="evidence" value="ECO:0007669"/>
    <property type="project" value="UniProtKB-KW"/>
</dbReference>
<dbReference type="PANTHER" id="PTHR43591:SF24">
    <property type="entry name" value="2-METHOXY-6-POLYPRENYL-1,4-BENZOQUINOL METHYLASE, MITOCHONDRIAL"/>
    <property type="match status" value="1"/>
</dbReference>
<keyword evidence="1" id="KW-0808">Transferase</keyword>
<evidence type="ECO:0000313" key="2">
    <source>
        <dbReference type="Proteomes" id="UP000002624"/>
    </source>
</evidence>
<dbReference type="InterPro" id="IPR029063">
    <property type="entry name" value="SAM-dependent_MTases_sf"/>
</dbReference>
<dbReference type="CDD" id="cd02440">
    <property type="entry name" value="AdoMet_MTases"/>
    <property type="match status" value="1"/>
</dbReference>
<dbReference type="GO" id="GO:0008168">
    <property type="term" value="F:methyltransferase activity"/>
    <property type="evidence" value="ECO:0007669"/>
    <property type="project" value="UniProtKB-KW"/>
</dbReference>
<proteinExistence type="predicted"/>
<gene>
    <name evidence="1" type="ORF">HCDG_00553</name>
</gene>
<name>C6H1H1_AJECH</name>
<sequence>MFASMDEDETYSLTSSIRHYEYFGHRRYHAYHAGEYFMPNDEEEQERLDLMHHLFLLSYDGELYRAPIPKTVGRTLDIGCGTGIWAIDFADAHPAAKVIGSDLSAIQPGYIPENLQFEVDDAEEDWQYTQPFDFIHIRGMGGAIANWSRLLKQAYDNLAPGGWIELAEFDAWASTDDNSLPESSAYNQFQTLLGEASESFGKPVNVACKFKEFVQETGFTNVGEDNRKIPLSPWSSDKKLKKLGNYMQMAMSESLEPYALALFSKVLNWDNIMIQALLAGARNDLKNMDYHMYTTVHRVFAQKPLS</sequence>
<organism evidence="1 2">
    <name type="scientific">Ajellomyces capsulatus (strain H143)</name>
    <name type="common">Darling's disease fungus</name>
    <name type="synonym">Histoplasma capsulatum</name>
    <dbReference type="NCBI Taxonomy" id="544712"/>
    <lineage>
        <taxon>Eukaryota</taxon>
        <taxon>Fungi</taxon>
        <taxon>Dikarya</taxon>
        <taxon>Ascomycota</taxon>
        <taxon>Pezizomycotina</taxon>
        <taxon>Eurotiomycetes</taxon>
        <taxon>Eurotiomycetidae</taxon>
        <taxon>Onygenales</taxon>
        <taxon>Ajellomycetaceae</taxon>
        <taxon>Histoplasma</taxon>
    </lineage>
</organism>
<accession>C6H1H1</accession>
<dbReference type="EMBL" id="GG692419">
    <property type="protein sequence ID" value="EER44974.1"/>
    <property type="molecule type" value="Genomic_DNA"/>
</dbReference>
<dbReference type="PANTHER" id="PTHR43591">
    <property type="entry name" value="METHYLTRANSFERASE"/>
    <property type="match status" value="1"/>
</dbReference>
<dbReference type="OrthoDB" id="2013972at2759"/>
<dbReference type="VEuPathDB" id="FungiDB:HCDG_00553"/>
<dbReference type="Pfam" id="PF13489">
    <property type="entry name" value="Methyltransf_23"/>
    <property type="match status" value="1"/>
</dbReference>
<keyword evidence="1" id="KW-0489">Methyltransferase</keyword>
<dbReference type="eggNOG" id="ENOG502QSKG">
    <property type="taxonomic scope" value="Eukaryota"/>
</dbReference>
<dbReference type="Gene3D" id="3.40.50.150">
    <property type="entry name" value="Vaccinia Virus protein VP39"/>
    <property type="match status" value="1"/>
</dbReference>
<dbReference type="STRING" id="544712.C6H1H1"/>
<protein>
    <submittedName>
        <fullName evidence="1">TAM domain methyltransferase</fullName>
    </submittedName>
</protein>
<evidence type="ECO:0000313" key="1">
    <source>
        <dbReference type="EMBL" id="EER44974.1"/>
    </source>
</evidence>
<dbReference type="Proteomes" id="UP000002624">
    <property type="component" value="Unassembled WGS sequence"/>
</dbReference>